<dbReference type="Proteomes" id="UP001159363">
    <property type="component" value="Chromosome 14"/>
</dbReference>
<proteinExistence type="predicted"/>
<name>A0ABQ9G667_9NEOP</name>
<gene>
    <name evidence="1" type="ORF">PR048_031763</name>
</gene>
<keyword evidence="2" id="KW-1185">Reference proteome</keyword>
<evidence type="ECO:0000313" key="2">
    <source>
        <dbReference type="Proteomes" id="UP001159363"/>
    </source>
</evidence>
<sequence>MHGHGSGESKSHSWMGKLPYDACVSSAISTAKWREVRKERLFNTFTDADTALQSAHFTVNSLYHDKRTMVRADPSASVEDFSVEISRYNGNTALLARRSDEALDMRVSVALIAPLLLDRGRGGTTTFPRASSVHGGVSRARHCSRTCLPAMIPRQDTLPERLARSPPTKANRVQSQAGSGMMLVQPGIRRDGIVIHCIRRDDTVTTRLQPRVTALDSRRGPSRIPVCGNHTVRCRWSADFLGDLPFPPILLSDAATYSTRFTVIGSQDFGAKDGDLSVRTYCHAILTYTDDRPHVMETLSRNITIPSIITQCTKPLYSPDQHTIQTSLPSVKLSLPIDNRSTNHITYNPRKHLGLHWSGEKCDLAVLITENNRNSADVVESSFTGVEPRNRSPARHGQHISWWSSVNSSSAGRNSVGGCRTRTSPGFAASSPPPAEMALRIPDTASSLALSRIKEVLLYWAVLPSGIIIIIIQLTPTLYASLATVVGISDGARLLCLWGFLKDGVSVNRPRTVDDLKANIAHVCLDLFPRRPGPYLIWSLQLPDILVYGLEVGQWVAPLKLSVAERFERLLPARCSGPIRVR</sequence>
<organism evidence="1 2">
    <name type="scientific">Dryococelus australis</name>
    <dbReference type="NCBI Taxonomy" id="614101"/>
    <lineage>
        <taxon>Eukaryota</taxon>
        <taxon>Metazoa</taxon>
        <taxon>Ecdysozoa</taxon>
        <taxon>Arthropoda</taxon>
        <taxon>Hexapoda</taxon>
        <taxon>Insecta</taxon>
        <taxon>Pterygota</taxon>
        <taxon>Neoptera</taxon>
        <taxon>Polyneoptera</taxon>
        <taxon>Phasmatodea</taxon>
        <taxon>Verophasmatodea</taxon>
        <taxon>Anareolatae</taxon>
        <taxon>Phasmatidae</taxon>
        <taxon>Eurycanthinae</taxon>
        <taxon>Dryococelus</taxon>
    </lineage>
</organism>
<evidence type="ECO:0000313" key="1">
    <source>
        <dbReference type="EMBL" id="KAJ8867954.1"/>
    </source>
</evidence>
<dbReference type="EMBL" id="JARBHB010000015">
    <property type="protein sequence ID" value="KAJ8867954.1"/>
    <property type="molecule type" value="Genomic_DNA"/>
</dbReference>
<accession>A0ABQ9G667</accession>
<protein>
    <submittedName>
        <fullName evidence="1">Uncharacterized protein</fullName>
    </submittedName>
</protein>
<reference evidence="1 2" key="1">
    <citation type="submission" date="2023-02" db="EMBL/GenBank/DDBJ databases">
        <title>LHISI_Scaffold_Assembly.</title>
        <authorList>
            <person name="Stuart O.P."/>
            <person name="Cleave R."/>
            <person name="Magrath M.J.L."/>
            <person name="Mikheyev A.S."/>
        </authorList>
    </citation>
    <scope>NUCLEOTIDE SEQUENCE [LARGE SCALE GENOMIC DNA]</scope>
    <source>
        <strain evidence="1">Daus_M_001</strain>
        <tissue evidence="1">Leg muscle</tissue>
    </source>
</reference>
<comment type="caution">
    <text evidence="1">The sequence shown here is derived from an EMBL/GenBank/DDBJ whole genome shotgun (WGS) entry which is preliminary data.</text>
</comment>